<evidence type="ECO:0000313" key="4">
    <source>
        <dbReference type="Proteomes" id="UP000295281"/>
    </source>
</evidence>
<dbReference type="PANTHER" id="PTHR33055">
    <property type="entry name" value="TRANSPOSASE FOR INSERTION SEQUENCE ELEMENT IS1111A"/>
    <property type="match status" value="1"/>
</dbReference>
<dbReference type="PANTHER" id="PTHR33055:SF16">
    <property type="entry name" value="TRANSPOSASE FOR INSERTION SEQUENCE ELEMENT IS1547"/>
    <property type="match status" value="1"/>
</dbReference>
<feature type="region of interest" description="Disordered" evidence="1">
    <location>
        <begin position="36"/>
        <end position="56"/>
    </location>
</feature>
<evidence type="ECO:0000256" key="1">
    <source>
        <dbReference type="SAM" id="MobiDB-lite"/>
    </source>
</evidence>
<gene>
    <name evidence="3" type="ORF">EV190_106106</name>
</gene>
<reference evidence="3 4" key="1">
    <citation type="submission" date="2019-03" db="EMBL/GenBank/DDBJ databases">
        <title>Genomic Encyclopedia of Type Strains, Phase IV (KMG-IV): sequencing the most valuable type-strain genomes for metagenomic binning, comparative biology and taxonomic classification.</title>
        <authorList>
            <person name="Goeker M."/>
        </authorList>
    </citation>
    <scope>NUCLEOTIDE SEQUENCE [LARGE SCALE GENOMIC DNA]</scope>
    <source>
        <strain evidence="3 4">DSM 46770</strain>
    </source>
</reference>
<dbReference type="GO" id="GO:0004803">
    <property type="term" value="F:transposase activity"/>
    <property type="evidence" value="ECO:0007669"/>
    <property type="project" value="InterPro"/>
</dbReference>
<protein>
    <submittedName>
        <fullName evidence="3">Transposase IS116/IS110/IS902 family protein</fullName>
    </submittedName>
</protein>
<organism evidence="3 4">
    <name type="scientific">Actinorugispora endophytica</name>
    <dbReference type="NCBI Taxonomy" id="1605990"/>
    <lineage>
        <taxon>Bacteria</taxon>
        <taxon>Bacillati</taxon>
        <taxon>Actinomycetota</taxon>
        <taxon>Actinomycetes</taxon>
        <taxon>Streptosporangiales</taxon>
        <taxon>Nocardiopsidaceae</taxon>
        <taxon>Actinorugispora</taxon>
    </lineage>
</organism>
<sequence>MPGIGPIGAATLIGQIGAPTRFATSARLARHTGCAPIPVFSSDQQRHRPRRGGNRRLNSVIHQAAITQARCHPPARAFLAAKEPGKGKRGAYRALKRHLVDVIHRAMLTDHTAWTHNETTHQHAA</sequence>
<dbReference type="GO" id="GO:0006313">
    <property type="term" value="P:DNA transposition"/>
    <property type="evidence" value="ECO:0007669"/>
    <property type="project" value="InterPro"/>
</dbReference>
<dbReference type="EMBL" id="SNYN01000006">
    <property type="protein sequence ID" value="TDQ52468.1"/>
    <property type="molecule type" value="Genomic_DNA"/>
</dbReference>
<proteinExistence type="predicted"/>
<name>A0A4R6V1C5_9ACTN</name>
<evidence type="ECO:0000259" key="2">
    <source>
        <dbReference type="Pfam" id="PF02371"/>
    </source>
</evidence>
<dbReference type="Proteomes" id="UP000295281">
    <property type="component" value="Unassembled WGS sequence"/>
</dbReference>
<dbReference type="RefSeq" id="WP_166655438.1">
    <property type="nucleotide sequence ID" value="NZ_SNYN01000006.1"/>
</dbReference>
<dbReference type="InterPro" id="IPR047650">
    <property type="entry name" value="Transpos_IS110"/>
</dbReference>
<dbReference type="InterPro" id="IPR003346">
    <property type="entry name" value="Transposase_20"/>
</dbReference>
<dbReference type="GO" id="GO:0003677">
    <property type="term" value="F:DNA binding"/>
    <property type="evidence" value="ECO:0007669"/>
    <property type="project" value="InterPro"/>
</dbReference>
<dbReference type="Pfam" id="PF02371">
    <property type="entry name" value="Transposase_20"/>
    <property type="match status" value="1"/>
</dbReference>
<comment type="caution">
    <text evidence="3">The sequence shown here is derived from an EMBL/GenBank/DDBJ whole genome shotgun (WGS) entry which is preliminary data.</text>
</comment>
<accession>A0A4R6V1C5</accession>
<dbReference type="AlphaFoldDB" id="A0A4R6V1C5"/>
<evidence type="ECO:0000313" key="3">
    <source>
        <dbReference type="EMBL" id="TDQ52468.1"/>
    </source>
</evidence>
<keyword evidence="4" id="KW-1185">Reference proteome</keyword>
<feature type="domain" description="Transposase IS116/IS110/IS902 C-terminal" evidence="2">
    <location>
        <begin position="1"/>
        <end position="78"/>
    </location>
</feature>